<proteinExistence type="predicted"/>
<keyword evidence="2" id="KW-1185">Reference proteome</keyword>
<sequence length="222" mass="25678">MKILQTFWALAQSEVRAANEELEQNGRSVEGRLKTCCKDIMTEQQRIQTTLMRATPNFRASEHIIPYSLSCSTALITVSMTSLDLLAYTLQWQARRNGSSNYFRLPAFHLMRYCRRLRESKMREYCWGPQSDTIMTGSCCTSTPVALREFMIPKNAIGNTWVSDDYRTLGGLYLELMYLKSSTSAPRNYKDPYQIIFFNFSSSFFLFYGPTLLLRRPLVQSV</sequence>
<evidence type="ECO:0000313" key="1">
    <source>
        <dbReference type="EMBL" id="PRP74962.1"/>
    </source>
</evidence>
<organism evidence="1 2">
    <name type="scientific">Planoprotostelium fungivorum</name>
    <dbReference type="NCBI Taxonomy" id="1890364"/>
    <lineage>
        <taxon>Eukaryota</taxon>
        <taxon>Amoebozoa</taxon>
        <taxon>Evosea</taxon>
        <taxon>Variosea</taxon>
        <taxon>Cavosteliida</taxon>
        <taxon>Cavosteliaceae</taxon>
        <taxon>Planoprotostelium</taxon>
    </lineage>
</organism>
<dbReference type="AlphaFoldDB" id="A0A2P6MTC7"/>
<comment type="caution">
    <text evidence="1">The sequence shown here is derived from an EMBL/GenBank/DDBJ whole genome shotgun (WGS) entry which is preliminary data.</text>
</comment>
<dbReference type="EMBL" id="MDYQ01000423">
    <property type="protein sequence ID" value="PRP74962.1"/>
    <property type="molecule type" value="Genomic_DNA"/>
</dbReference>
<accession>A0A2P6MTC7</accession>
<gene>
    <name evidence="1" type="ORF">PROFUN_15995</name>
</gene>
<name>A0A2P6MTC7_9EUKA</name>
<dbReference type="InParanoid" id="A0A2P6MTC7"/>
<reference evidence="1 2" key="1">
    <citation type="journal article" date="2018" name="Genome Biol. Evol.">
        <title>Multiple Roots of Fruiting Body Formation in Amoebozoa.</title>
        <authorList>
            <person name="Hillmann F."/>
            <person name="Forbes G."/>
            <person name="Novohradska S."/>
            <person name="Ferling I."/>
            <person name="Riege K."/>
            <person name="Groth M."/>
            <person name="Westermann M."/>
            <person name="Marz M."/>
            <person name="Spaller T."/>
            <person name="Winckler T."/>
            <person name="Schaap P."/>
            <person name="Glockner G."/>
        </authorList>
    </citation>
    <scope>NUCLEOTIDE SEQUENCE [LARGE SCALE GENOMIC DNA]</scope>
    <source>
        <strain evidence="1 2">Jena</strain>
    </source>
</reference>
<protein>
    <submittedName>
        <fullName evidence="1">Uncharacterized protein</fullName>
    </submittedName>
</protein>
<evidence type="ECO:0000313" key="2">
    <source>
        <dbReference type="Proteomes" id="UP000241769"/>
    </source>
</evidence>
<dbReference type="Proteomes" id="UP000241769">
    <property type="component" value="Unassembled WGS sequence"/>
</dbReference>